<feature type="domain" description="YjiS-like" evidence="1">
    <location>
        <begin position="26"/>
        <end position="58"/>
    </location>
</feature>
<accession>A0A926P0G1</accession>
<evidence type="ECO:0000259" key="1">
    <source>
        <dbReference type="Pfam" id="PF06568"/>
    </source>
</evidence>
<evidence type="ECO:0000313" key="3">
    <source>
        <dbReference type="Proteomes" id="UP000598467"/>
    </source>
</evidence>
<dbReference type="EMBL" id="JABFCZ010000015">
    <property type="protein sequence ID" value="MBD1547500.1"/>
    <property type="molecule type" value="Genomic_DNA"/>
</dbReference>
<dbReference type="Proteomes" id="UP000598467">
    <property type="component" value="Unassembled WGS sequence"/>
</dbReference>
<protein>
    <submittedName>
        <fullName evidence="2">DUF1127 domain-containing protein</fullName>
    </submittedName>
</protein>
<evidence type="ECO:0000313" key="2">
    <source>
        <dbReference type="EMBL" id="MBD1547500.1"/>
    </source>
</evidence>
<sequence>MSLLPKIGRPRRRARSGLFSGLICLAAREVRLRRDHSQLEAMSDRDLADIGLDRGQLHGDRTL</sequence>
<comment type="caution">
    <text evidence="2">The sequence shown here is derived from an EMBL/GenBank/DDBJ whole genome shotgun (WGS) entry which is preliminary data.</text>
</comment>
<dbReference type="RefSeq" id="WP_190292254.1">
    <property type="nucleotide sequence ID" value="NZ_JABFCZ010000015.1"/>
</dbReference>
<name>A0A926P0G1_9HYPH</name>
<dbReference type="AlphaFoldDB" id="A0A926P0G1"/>
<reference evidence="2" key="1">
    <citation type="submission" date="2020-05" db="EMBL/GenBank/DDBJ databases">
        <title>Identification of trans-AT polyketide cluster in two marine bacteria, producers of a novel glutaramide-containing polyketide sesbanimide D and analogs.</title>
        <authorList>
            <person name="Kacar D."/>
            <person name="Rodriguez P."/>
            <person name="Canedo L."/>
            <person name="Gonzalez E."/>
            <person name="Galan B."/>
            <person name="De La Calle F."/>
            <person name="Garcia J.L."/>
        </authorList>
    </citation>
    <scope>NUCLEOTIDE SEQUENCE</scope>
    <source>
        <strain evidence="2">PHM038</strain>
    </source>
</reference>
<dbReference type="InterPro" id="IPR009506">
    <property type="entry name" value="YjiS-like"/>
</dbReference>
<organism evidence="2 3">
    <name type="scientific">Roseibium aggregatum</name>
    <dbReference type="NCBI Taxonomy" id="187304"/>
    <lineage>
        <taxon>Bacteria</taxon>
        <taxon>Pseudomonadati</taxon>
        <taxon>Pseudomonadota</taxon>
        <taxon>Alphaproteobacteria</taxon>
        <taxon>Hyphomicrobiales</taxon>
        <taxon>Stappiaceae</taxon>
        <taxon>Roseibium</taxon>
    </lineage>
</organism>
<dbReference type="Pfam" id="PF06568">
    <property type="entry name" value="YjiS-like"/>
    <property type="match status" value="1"/>
</dbReference>
<proteinExistence type="predicted"/>
<gene>
    <name evidence="2" type="ORF">HK439_14630</name>
</gene>